<dbReference type="GO" id="GO:0005634">
    <property type="term" value="C:nucleus"/>
    <property type="evidence" value="ECO:0007669"/>
    <property type="project" value="UniProtKB-SubCell"/>
</dbReference>
<evidence type="ECO:0000256" key="3">
    <source>
        <dbReference type="ARBA" id="ARBA00023242"/>
    </source>
</evidence>
<dbReference type="Pfam" id="PF00076">
    <property type="entry name" value="RRM_1"/>
    <property type="match status" value="3"/>
</dbReference>
<feature type="domain" description="RRM" evidence="6">
    <location>
        <begin position="30"/>
        <end position="101"/>
    </location>
</feature>
<dbReference type="SUPFAM" id="SSF54928">
    <property type="entry name" value="RNA-binding domain, RBD"/>
    <property type="match status" value="3"/>
</dbReference>
<evidence type="ECO:0000256" key="2">
    <source>
        <dbReference type="ARBA" id="ARBA00022884"/>
    </source>
</evidence>
<evidence type="ECO:0000259" key="6">
    <source>
        <dbReference type="PROSITE" id="PS50102"/>
    </source>
</evidence>
<dbReference type="InterPro" id="IPR000504">
    <property type="entry name" value="RRM_dom"/>
</dbReference>
<feature type="domain" description="RRM" evidence="6">
    <location>
        <begin position="236"/>
        <end position="309"/>
    </location>
</feature>
<dbReference type="InterPro" id="IPR035979">
    <property type="entry name" value="RBD_domain_sf"/>
</dbReference>
<proteinExistence type="predicted"/>
<accession>A0A6N2MTK2</accession>
<feature type="region of interest" description="Disordered" evidence="5">
    <location>
        <begin position="1"/>
        <end position="28"/>
    </location>
</feature>
<dbReference type="SMART" id="SM00360">
    <property type="entry name" value="RRM"/>
    <property type="match status" value="3"/>
</dbReference>
<gene>
    <name evidence="7" type="ORF">SVIM_LOCUS365287</name>
</gene>
<evidence type="ECO:0000256" key="5">
    <source>
        <dbReference type="SAM" id="MobiDB-lite"/>
    </source>
</evidence>
<protein>
    <recommendedName>
        <fullName evidence="6">RRM domain-containing protein</fullName>
    </recommendedName>
</protein>
<dbReference type="CDD" id="cd00590">
    <property type="entry name" value="RRM_SF"/>
    <property type="match status" value="3"/>
</dbReference>
<keyword evidence="2 4" id="KW-0694">RNA-binding</keyword>
<keyword evidence="3" id="KW-0539">Nucleus</keyword>
<dbReference type="InterPro" id="IPR012921">
    <property type="entry name" value="SPOC_C"/>
</dbReference>
<dbReference type="PROSITE" id="PS50102">
    <property type="entry name" value="RRM"/>
    <property type="match status" value="3"/>
</dbReference>
<name>A0A6N2MTK2_SALVM</name>
<organism evidence="7">
    <name type="scientific">Salix viminalis</name>
    <name type="common">Common osier</name>
    <name type="synonym">Basket willow</name>
    <dbReference type="NCBI Taxonomy" id="40686"/>
    <lineage>
        <taxon>Eukaryota</taxon>
        <taxon>Viridiplantae</taxon>
        <taxon>Streptophyta</taxon>
        <taxon>Embryophyta</taxon>
        <taxon>Tracheophyta</taxon>
        <taxon>Spermatophyta</taxon>
        <taxon>Magnoliopsida</taxon>
        <taxon>eudicotyledons</taxon>
        <taxon>Gunneridae</taxon>
        <taxon>Pentapetalae</taxon>
        <taxon>rosids</taxon>
        <taxon>fabids</taxon>
        <taxon>Malpighiales</taxon>
        <taxon>Salicaceae</taxon>
        <taxon>Saliceae</taxon>
        <taxon>Salix</taxon>
    </lineage>
</organism>
<evidence type="ECO:0000313" key="7">
    <source>
        <dbReference type="EMBL" id="VFU52893.1"/>
    </source>
</evidence>
<evidence type="ECO:0000256" key="1">
    <source>
        <dbReference type="ARBA" id="ARBA00004123"/>
    </source>
</evidence>
<dbReference type="PANTHER" id="PTHR23189">
    <property type="entry name" value="RNA RECOGNITION MOTIF-CONTAINING"/>
    <property type="match status" value="1"/>
</dbReference>
<evidence type="ECO:0000256" key="4">
    <source>
        <dbReference type="PROSITE-ProRule" id="PRU00176"/>
    </source>
</evidence>
<dbReference type="InterPro" id="IPR012677">
    <property type="entry name" value="Nucleotide-bd_a/b_plait_sf"/>
</dbReference>
<dbReference type="EMBL" id="CAADRP010001807">
    <property type="protein sequence ID" value="VFU52893.1"/>
    <property type="molecule type" value="Genomic_DNA"/>
</dbReference>
<dbReference type="Gene3D" id="3.30.70.330">
    <property type="match status" value="3"/>
</dbReference>
<dbReference type="Pfam" id="PF07744">
    <property type="entry name" value="SPOC"/>
    <property type="match status" value="1"/>
</dbReference>
<reference evidence="7" key="1">
    <citation type="submission" date="2019-03" db="EMBL/GenBank/DDBJ databases">
        <authorList>
            <person name="Mank J."/>
            <person name="Almeida P."/>
        </authorList>
    </citation>
    <scope>NUCLEOTIDE SEQUENCE</scope>
    <source>
        <strain evidence="7">78183</strain>
    </source>
</reference>
<feature type="compositionally biased region" description="Polar residues" evidence="5">
    <location>
        <begin position="19"/>
        <end position="28"/>
    </location>
</feature>
<feature type="domain" description="RRM" evidence="6">
    <location>
        <begin position="119"/>
        <end position="191"/>
    </location>
</feature>
<feature type="region of interest" description="Disordered" evidence="5">
    <location>
        <begin position="384"/>
        <end position="454"/>
    </location>
</feature>
<dbReference type="FunFam" id="3.30.70.330:FF:000497">
    <property type="entry name" value="flowering time control protein FPA"/>
    <property type="match status" value="1"/>
</dbReference>
<dbReference type="AlphaFoldDB" id="A0A6N2MTK2"/>
<comment type="subcellular location">
    <subcellularLocation>
        <location evidence="1">Nucleus</location>
    </subcellularLocation>
</comment>
<dbReference type="GO" id="GO:0003723">
    <property type="term" value="F:RNA binding"/>
    <property type="evidence" value="ECO:0007669"/>
    <property type="project" value="UniProtKB-UniRule"/>
</dbReference>
<sequence length="649" mass="72166">MAPLPVKSNKAGTLKSETEQQSSSEVKESNNLWVGNISREVADSDLMELFAQFGALDSVTTYSARSYAFVYFKHVEDAKQAKDALQGTSLQRTIQYDITLEEVQRHYKAIHDAEAKPSKYLWVGAISSSVSEERLEEEFLKFGKIEDFKFLRDRKIAYVEYLKLEDAFEAMKNMNGKKIGGDQIRVDFLRSQSTRREQLPDFLDSREDQFSATPYGVRRPQLPQSLGGRKDGQPSNILWVGYPPSVRIDEQMLHNAMILFGEIERIKSFPSRHYSFVEFRSVDEARRAKEGLQGRLFNDPRITIMFSSSGLAPGKEYSSFYPGVKGPGNEHPFTPMDVMFDQPGGPGNFSGPFPPSGIHRPNLPVRPFGPQGVFDTLLQGGEFNDLAPSHSTRDTASGILPSPASGIRPSMRSVSSGWDVLDPSQFPREAKRSRIDAAPSVDDDSFPARKMDDRDLGLDKSYGLGPRGAYPSLQGNNSLSPVGGRFKGHFDNDFIWRGIVAKGGTPVCHARCVPVGKGIESEIPHVINCSARTGLDMLAKHYAEAIGFDIVFFLPDSEEDFASYTEFLRYLGLKNRAGVAKFDDGTTLFLVPPSDFLKNVLKVAGPERLYGVVLKLPQQGPGNTSMQEQLPQSIHFSQYTDNQIPTGLQ</sequence>